<dbReference type="GO" id="GO:0005643">
    <property type="term" value="C:nuclear pore"/>
    <property type="evidence" value="ECO:0007669"/>
    <property type="project" value="UniProtKB-SubCell"/>
</dbReference>
<keyword evidence="5" id="KW-0813">Transport</keyword>
<dbReference type="InterPro" id="IPR007231">
    <property type="entry name" value="Nucleoporin_int_Nup93/Nic96"/>
</dbReference>
<evidence type="ECO:0000256" key="1">
    <source>
        <dbReference type="ARBA" id="ARBA00004567"/>
    </source>
</evidence>
<keyword evidence="5" id="KW-0509">mRNA transport</keyword>
<proteinExistence type="inferred from homology"/>
<dbReference type="Pfam" id="PF04097">
    <property type="entry name" value="Nic96"/>
    <property type="match status" value="1"/>
</dbReference>
<evidence type="ECO:0000313" key="6">
    <source>
        <dbReference type="EMBL" id="JAP86512.1"/>
    </source>
</evidence>
<dbReference type="GO" id="GO:0006606">
    <property type="term" value="P:protein import into nucleus"/>
    <property type="evidence" value="ECO:0007669"/>
    <property type="project" value="TreeGrafter"/>
</dbReference>
<keyword evidence="5" id="KW-0653">Protein transport</keyword>
<keyword evidence="5" id="KW-0811">Translocation</keyword>
<dbReference type="AlphaFoldDB" id="A0A131Z6S8"/>
<name>A0A131Z6S8_RHIAP</name>
<keyword evidence="4 5" id="KW-0539">Nucleus</keyword>
<reference evidence="6" key="1">
    <citation type="journal article" date="2016" name="Ticks Tick Borne Dis.">
        <title>De novo assembly and annotation of the salivary gland transcriptome of Rhipicephalus appendiculatus male and female ticks during blood feeding.</title>
        <authorList>
            <person name="de Castro M.H."/>
            <person name="de Klerk D."/>
            <person name="Pienaar R."/>
            <person name="Latif A.A."/>
            <person name="Rees D.J."/>
            <person name="Mans B.J."/>
        </authorList>
    </citation>
    <scope>NUCLEOTIDE SEQUENCE</scope>
    <source>
        <tissue evidence="6">Salivary glands</tissue>
    </source>
</reference>
<sequence>MMEEDSAGFGELIQQAEQLTAEIDDTGLPRVTRNLKQIVEEGQQLWSRTALLSAKDTNEVKASILLGSRGFDLPRATQKLEGLVAAPTFEPCEDARETDIQAFLRAERETAILSVFAESFKATQEESDKFSCDAFSNEWQREKQRVLDSLLGPSNDVMDVSTAVAETSTMLGTTFQLDAKTRSAMSAAEMPYARAVARYNDEVISGGTRPKLADRFREVADKELDDRSATAMWEMVCFILGAPLTSTAGSAQGACAVATPALVNQSRKHLENVYRKYMRIVIEGNRGYARLGGELGTVNLVKSFLNVKLPSMPSEGYEGKLDGHPVWALIYYCLRCGDRNAAVVISRQAEGTAGDMTSILEEYAASADGHLGASSENRVRQMYARSVRASEDPFKRAVFCVLGRCDVAQDHTAVSATCEDYLWLKLCLVFAEEPASPGEEQQEQARDRLTLAKLQRSLLEEYGESHFDAMRQPYLYFQVLFLTGQFEHAVEFLARMEPQRVHAVHVALVLYEDHLLTPPACVQQPLVSKSPSGTGLCFNLARLVTSYTRKFEATDPCKALGYFYFLRKLKGIHGENLFVACVSELVLETKEFEVLLGRIEPDGCRRRGEVDKFNFDTERVIEAVAADCENRGLYEEAVRLYDLCGKHGDAIRLLCRLLAKHVPSASGPAWERLRELAIELATRYQDNVGSASVEGLASLCLLLDLGTFFNLAHQHKTVLALNTMQQLQLVPFDPSHVEESVAAFSRRSEDVRRIVADILLAVMNLLYSQYKEIKGPDEVQKQKLRSQARAIIMFAGSIPYKMPGDTTARLVQMEVLMC</sequence>
<evidence type="ECO:0000256" key="4">
    <source>
        <dbReference type="ARBA" id="ARBA00023242"/>
    </source>
</evidence>
<accession>A0A131Z6S8</accession>
<dbReference type="GO" id="GO:0016973">
    <property type="term" value="P:poly(A)+ mRNA export from nucleus"/>
    <property type="evidence" value="ECO:0007669"/>
    <property type="project" value="TreeGrafter"/>
</dbReference>
<dbReference type="PANTHER" id="PTHR11225">
    <property type="entry name" value="NUCLEAR PORE COMPLEX PROTEIN NUP93 NUCLEOPORIN NUP93 DEAD EYE PROTEIN"/>
    <property type="match status" value="1"/>
</dbReference>
<protein>
    <recommendedName>
        <fullName evidence="5">Nuclear pore protein</fullName>
    </recommendedName>
</protein>
<organism evidence="6">
    <name type="scientific">Rhipicephalus appendiculatus</name>
    <name type="common">Brown ear tick</name>
    <dbReference type="NCBI Taxonomy" id="34631"/>
    <lineage>
        <taxon>Eukaryota</taxon>
        <taxon>Metazoa</taxon>
        <taxon>Ecdysozoa</taxon>
        <taxon>Arthropoda</taxon>
        <taxon>Chelicerata</taxon>
        <taxon>Arachnida</taxon>
        <taxon>Acari</taxon>
        <taxon>Parasitiformes</taxon>
        <taxon>Ixodida</taxon>
        <taxon>Ixodoidea</taxon>
        <taxon>Ixodidae</taxon>
        <taxon>Rhipicephalinae</taxon>
        <taxon>Rhipicephalus</taxon>
        <taxon>Rhipicephalus</taxon>
    </lineage>
</organism>
<dbReference type="GO" id="GO:0017056">
    <property type="term" value="F:structural constituent of nuclear pore"/>
    <property type="evidence" value="ECO:0007669"/>
    <property type="project" value="InterPro"/>
</dbReference>
<evidence type="ECO:0000256" key="5">
    <source>
        <dbReference type="RuleBase" id="RU364035"/>
    </source>
</evidence>
<keyword evidence="3 5" id="KW-0906">Nuclear pore complex</keyword>
<dbReference type="EMBL" id="GEDV01002045">
    <property type="protein sequence ID" value="JAP86512.1"/>
    <property type="molecule type" value="Transcribed_RNA"/>
</dbReference>
<keyword evidence="5" id="KW-0472">Membrane</keyword>
<evidence type="ECO:0000256" key="3">
    <source>
        <dbReference type="ARBA" id="ARBA00023132"/>
    </source>
</evidence>
<comment type="subcellular location">
    <subcellularLocation>
        <location evidence="1 5">Nucleus</location>
        <location evidence="1 5">Nuclear pore complex</location>
    </subcellularLocation>
</comment>
<dbReference type="PANTHER" id="PTHR11225:SF4">
    <property type="entry name" value="NUCLEAR PORE COMPLEX PROTEIN NUP93"/>
    <property type="match status" value="1"/>
</dbReference>
<comment type="similarity">
    <text evidence="2 5">Belongs to the nucleoporin interacting component (NIC) family.</text>
</comment>
<evidence type="ECO:0000256" key="2">
    <source>
        <dbReference type="ARBA" id="ARBA00010186"/>
    </source>
</evidence>